<dbReference type="RefSeq" id="WP_261495435.1">
    <property type="nucleotide sequence ID" value="NZ_JAOCQF010000001.1"/>
</dbReference>
<accession>A0ABT2NP47</accession>
<feature type="compositionally biased region" description="Gly residues" evidence="5">
    <location>
        <begin position="216"/>
        <end position="226"/>
    </location>
</feature>
<reference evidence="9" key="1">
    <citation type="submission" date="2023-07" db="EMBL/GenBank/DDBJ databases">
        <title>Defluviimonas sediminis sp. nov., isolated from mangrove sediment.</title>
        <authorList>
            <person name="Liu L."/>
            <person name="Li J."/>
            <person name="Huang Y."/>
            <person name="Pan J."/>
            <person name="Li M."/>
        </authorList>
    </citation>
    <scope>NUCLEOTIDE SEQUENCE [LARGE SCALE GENOMIC DNA]</scope>
    <source>
        <strain evidence="9">FT324</strain>
    </source>
</reference>
<dbReference type="Pfam" id="PF00691">
    <property type="entry name" value="OmpA"/>
    <property type="match status" value="1"/>
</dbReference>
<gene>
    <name evidence="8" type="ORF">N5I32_10165</name>
</gene>
<dbReference type="InterPro" id="IPR006665">
    <property type="entry name" value="OmpA-like"/>
</dbReference>
<dbReference type="InterPro" id="IPR050330">
    <property type="entry name" value="Bact_OuterMem_StrucFunc"/>
</dbReference>
<feature type="domain" description="OmpA-like" evidence="7">
    <location>
        <begin position="65"/>
        <end position="181"/>
    </location>
</feature>
<dbReference type="PANTHER" id="PTHR30329">
    <property type="entry name" value="STATOR ELEMENT OF FLAGELLAR MOTOR COMPLEX"/>
    <property type="match status" value="1"/>
</dbReference>
<evidence type="ECO:0000313" key="8">
    <source>
        <dbReference type="EMBL" id="MCT8329878.1"/>
    </source>
</evidence>
<dbReference type="PANTHER" id="PTHR30329:SF21">
    <property type="entry name" value="LIPOPROTEIN YIAD-RELATED"/>
    <property type="match status" value="1"/>
</dbReference>
<keyword evidence="6" id="KW-0732">Signal</keyword>
<dbReference type="SUPFAM" id="SSF103088">
    <property type="entry name" value="OmpA-like"/>
    <property type="match status" value="1"/>
</dbReference>
<keyword evidence="2 4" id="KW-0472">Membrane</keyword>
<feature type="region of interest" description="Disordered" evidence="5">
    <location>
        <begin position="207"/>
        <end position="226"/>
    </location>
</feature>
<dbReference type="EMBL" id="JAOCQF010000001">
    <property type="protein sequence ID" value="MCT8329878.1"/>
    <property type="molecule type" value="Genomic_DNA"/>
</dbReference>
<dbReference type="InterPro" id="IPR036737">
    <property type="entry name" value="OmpA-like_sf"/>
</dbReference>
<protein>
    <submittedName>
        <fullName evidence="8">OmpA family protein</fullName>
    </submittedName>
</protein>
<dbReference type="Proteomes" id="UP001205601">
    <property type="component" value="Unassembled WGS sequence"/>
</dbReference>
<keyword evidence="9" id="KW-1185">Reference proteome</keyword>
<dbReference type="PROSITE" id="PS51257">
    <property type="entry name" value="PROKAR_LIPOPROTEIN"/>
    <property type="match status" value="1"/>
</dbReference>
<comment type="caution">
    <text evidence="8">The sequence shown here is derived from an EMBL/GenBank/DDBJ whole genome shotgun (WGS) entry which is preliminary data.</text>
</comment>
<evidence type="ECO:0000259" key="7">
    <source>
        <dbReference type="PROSITE" id="PS51123"/>
    </source>
</evidence>
<feature type="signal peptide" evidence="6">
    <location>
        <begin position="1"/>
        <end position="21"/>
    </location>
</feature>
<comment type="subcellular location">
    <subcellularLocation>
        <location evidence="1">Cell outer membrane</location>
    </subcellularLocation>
</comment>
<sequence length="226" mass="24141">MRSHVKLLLLSAGILALGACSKETNAMRAFYGEAGSEVETSDFGNATRNNTALQTGSINQLVNMTRKFAADVPNTVNFAFDSAVLDEGARAALVQQANWIKQFPEIRFRVYGHTDLVGSDAYNKSLGLRRAQAAVNFLIGQGISRSRLEAVASFGETQPLVFVQTEERRNRRTVTEVSGFVATNPLLLNGKYAQVIFREYVESATPPHAQADAAPGAGGDGGGSGG</sequence>
<evidence type="ECO:0000256" key="1">
    <source>
        <dbReference type="ARBA" id="ARBA00004442"/>
    </source>
</evidence>
<organism evidence="8 9">
    <name type="scientific">Albidovulum sediminis</name>
    <dbReference type="NCBI Taxonomy" id="3066345"/>
    <lineage>
        <taxon>Bacteria</taxon>
        <taxon>Pseudomonadati</taxon>
        <taxon>Pseudomonadota</taxon>
        <taxon>Alphaproteobacteria</taxon>
        <taxon>Rhodobacterales</taxon>
        <taxon>Paracoccaceae</taxon>
        <taxon>Albidovulum</taxon>
    </lineage>
</organism>
<evidence type="ECO:0000256" key="5">
    <source>
        <dbReference type="SAM" id="MobiDB-lite"/>
    </source>
</evidence>
<feature type="chain" id="PRO_5047333015" evidence="6">
    <location>
        <begin position="22"/>
        <end position="226"/>
    </location>
</feature>
<keyword evidence="3" id="KW-0998">Cell outer membrane</keyword>
<name>A0ABT2NP47_9RHOB</name>
<dbReference type="Gene3D" id="3.30.1330.60">
    <property type="entry name" value="OmpA-like domain"/>
    <property type="match status" value="1"/>
</dbReference>
<evidence type="ECO:0000256" key="3">
    <source>
        <dbReference type="ARBA" id="ARBA00023237"/>
    </source>
</evidence>
<dbReference type="InterPro" id="IPR006664">
    <property type="entry name" value="OMP_bac"/>
</dbReference>
<dbReference type="CDD" id="cd07185">
    <property type="entry name" value="OmpA_C-like"/>
    <property type="match status" value="1"/>
</dbReference>
<dbReference type="PROSITE" id="PS51123">
    <property type="entry name" value="OMPA_2"/>
    <property type="match status" value="1"/>
</dbReference>
<evidence type="ECO:0000313" key="9">
    <source>
        <dbReference type="Proteomes" id="UP001205601"/>
    </source>
</evidence>
<proteinExistence type="predicted"/>
<dbReference type="PRINTS" id="PR01021">
    <property type="entry name" value="OMPADOMAIN"/>
</dbReference>
<evidence type="ECO:0000256" key="4">
    <source>
        <dbReference type="PROSITE-ProRule" id="PRU00473"/>
    </source>
</evidence>
<evidence type="ECO:0000256" key="2">
    <source>
        <dbReference type="ARBA" id="ARBA00023136"/>
    </source>
</evidence>
<evidence type="ECO:0000256" key="6">
    <source>
        <dbReference type="SAM" id="SignalP"/>
    </source>
</evidence>